<keyword evidence="2" id="KW-1185">Reference proteome</keyword>
<dbReference type="RefSeq" id="XP_013893946.1">
    <property type="nucleotide sequence ID" value="XM_014038492.1"/>
</dbReference>
<evidence type="ECO:0000313" key="1">
    <source>
        <dbReference type="EMBL" id="KIY94926.1"/>
    </source>
</evidence>
<dbReference type="KEGG" id="mng:MNEG_13036"/>
<dbReference type="InterPro" id="IPR029058">
    <property type="entry name" value="AB_hydrolase_fold"/>
</dbReference>
<protein>
    <submittedName>
        <fullName evidence="1">Uncharacterized protein</fullName>
    </submittedName>
</protein>
<reference evidence="1 2" key="1">
    <citation type="journal article" date="2013" name="BMC Genomics">
        <title>Reconstruction of the lipid metabolism for the microalga Monoraphidium neglectum from its genome sequence reveals characteristics suitable for biofuel production.</title>
        <authorList>
            <person name="Bogen C."/>
            <person name="Al-Dilaimi A."/>
            <person name="Albersmeier A."/>
            <person name="Wichmann J."/>
            <person name="Grundmann M."/>
            <person name="Rupp O."/>
            <person name="Lauersen K.J."/>
            <person name="Blifernez-Klassen O."/>
            <person name="Kalinowski J."/>
            <person name="Goesmann A."/>
            <person name="Mussgnug J.H."/>
            <person name="Kruse O."/>
        </authorList>
    </citation>
    <scope>NUCLEOTIDE SEQUENCE [LARGE SCALE GENOMIC DNA]</scope>
    <source>
        <strain evidence="1 2">SAG 48.87</strain>
    </source>
</reference>
<dbReference type="EMBL" id="KK103804">
    <property type="protein sequence ID" value="KIY94926.1"/>
    <property type="molecule type" value="Genomic_DNA"/>
</dbReference>
<sequence length="244" mass="26275">MGDIGSQVKGWPVQAADASALWDKLANGKPHQEGAIIVYPQSLGDPNTRQFFNNGYWTCSVGVCIDKHTDDIAFLEQLVSSLPGRFSADPKRVYLSGKSAGGILVHAALCRSKVVADKVAVAIDVIGGIPDAMAKACTPKGRTNVLLVHGMKDEHLPWASSVVLDYVPFMSTQAAAGFWRDKYGLHRSTRKDYRGGEYKCEYFSGSGKANVAICGITDAGHTCDIPYVGAPYDLAWSYVKGIKS</sequence>
<organism evidence="1 2">
    <name type="scientific">Monoraphidium neglectum</name>
    <dbReference type="NCBI Taxonomy" id="145388"/>
    <lineage>
        <taxon>Eukaryota</taxon>
        <taxon>Viridiplantae</taxon>
        <taxon>Chlorophyta</taxon>
        <taxon>core chlorophytes</taxon>
        <taxon>Chlorophyceae</taxon>
        <taxon>CS clade</taxon>
        <taxon>Sphaeropleales</taxon>
        <taxon>Selenastraceae</taxon>
        <taxon>Monoraphidium</taxon>
    </lineage>
</organism>
<name>A0A0D2M038_9CHLO</name>
<gene>
    <name evidence="1" type="ORF">MNEG_13036</name>
</gene>
<accession>A0A0D2M038</accession>
<dbReference type="Proteomes" id="UP000054498">
    <property type="component" value="Unassembled WGS sequence"/>
</dbReference>
<evidence type="ECO:0000313" key="2">
    <source>
        <dbReference type="Proteomes" id="UP000054498"/>
    </source>
</evidence>
<proteinExistence type="predicted"/>
<dbReference type="SUPFAM" id="SSF53474">
    <property type="entry name" value="alpha/beta-Hydrolases"/>
    <property type="match status" value="1"/>
</dbReference>
<dbReference type="Gene3D" id="3.40.50.1820">
    <property type="entry name" value="alpha/beta hydrolase"/>
    <property type="match status" value="1"/>
</dbReference>
<dbReference type="OrthoDB" id="424610at2759"/>
<dbReference type="GeneID" id="25730458"/>
<dbReference type="AlphaFoldDB" id="A0A0D2M038"/>